<dbReference type="PANTHER" id="PTHR31057">
    <property type="entry name" value="E3 UFM1-PROTEIN LIGASE 1"/>
    <property type="match status" value="1"/>
</dbReference>
<dbReference type="Proteomes" id="UP000887159">
    <property type="component" value="Unassembled WGS sequence"/>
</dbReference>
<dbReference type="GO" id="GO:0061666">
    <property type="term" value="F:UFM1 ligase activity"/>
    <property type="evidence" value="ECO:0007669"/>
    <property type="project" value="InterPro"/>
</dbReference>
<name>A0A8X6RZB6_TRICX</name>
<dbReference type="EMBL" id="BMAU01021229">
    <property type="protein sequence ID" value="GFY01665.1"/>
    <property type="molecule type" value="Genomic_DNA"/>
</dbReference>
<dbReference type="GO" id="GO:0032434">
    <property type="term" value="P:regulation of proteasomal ubiquitin-dependent protein catabolic process"/>
    <property type="evidence" value="ECO:0007669"/>
    <property type="project" value="TreeGrafter"/>
</dbReference>
<sequence length="255" mass="28605">MPKREGPYLILTLRSPVTYEIDDLANPDQALGTYLISALKDYQESETERNTGTVAPLRKRGCPKKKLPPGSETSTEPEGESVLHERLGTIIQGKVDSSDSRSFFTDSYVAQHTARIRGALSALTRPVPFLSLISHFKFPEKLVYRVAEDLIKQGRLAASIVDGHSEQAVIIPDIYAASQNEWINSFFKQNNYLEYDAVARLGIRDPKTFLKKKFKDEGLTFFSSCCVGKYILSQIEATIEEALRCSSWVDVFVCI</sequence>
<dbReference type="AlphaFoldDB" id="A0A8X6RZB6"/>
<comment type="function">
    <text evidence="1">E3 UFM1-protein ligase that mediates ufmylation of target proteins.</text>
</comment>
<dbReference type="GO" id="GO:0034976">
    <property type="term" value="P:response to endoplasmic reticulum stress"/>
    <property type="evidence" value="ECO:0007669"/>
    <property type="project" value="TreeGrafter"/>
</dbReference>
<gene>
    <name evidence="6" type="primary">Ufl1</name>
    <name evidence="6" type="ORF">TNCV_2608481</name>
</gene>
<evidence type="ECO:0000256" key="1">
    <source>
        <dbReference type="ARBA" id="ARBA00003950"/>
    </source>
</evidence>
<evidence type="ECO:0000256" key="3">
    <source>
        <dbReference type="ARBA" id="ARBA00030452"/>
    </source>
</evidence>
<keyword evidence="7" id="KW-1185">Reference proteome</keyword>
<evidence type="ECO:0000256" key="2">
    <source>
        <dbReference type="ARBA" id="ARBA00014160"/>
    </source>
</evidence>
<evidence type="ECO:0000259" key="5">
    <source>
        <dbReference type="Pfam" id="PF09743"/>
    </source>
</evidence>
<evidence type="ECO:0000313" key="6">
    <source>
        <dbReference type="EMBL" id="GFY01665.1"/>
    </source>
</evidence>
<feature type="domain" description="E3 UFM1-protein ligase 1-like N-terminal" evidence="5">
    <location>
        <begin position="81"/>
        <end position="210"/>
    </location>
</feature>
<feature type="compositionally biased region" description="Basic residues" evidence="4">
    <location>
        <begin position="57"/>
        <end position="67"/>
    </location>
</feature>
<dbReference type="GO" id="GO:0005789">
    <property type="term" value="C:endoplasmic reticulum membrane"/>
    <property type="evidence" value="ECO:0007669"/>
    <property type="project" value="TreeGrafter"/>
</dbReference>
<protein>
    <recommendedName>
        <fullName evidence="2">E3 UFM1-protein ligase 1 homolog</fullName>
    </recommendedName>
    <alternativeName>
        <fullName evidence="3">E3 UFM1-protein transferase 1 homolog</fullName>
    </alternativeName>
</protein>
<organism evidence="6 7">
    <name type="scientific">Trichonephila clavipes</name>
    <name type="common">Golden silk orbweaver</name>
    <name type="synonym">Nephila clavipes</name>
    <dbReference type="NCBI Taxonomy" id="2585209"/>
    <lineage>
        <taxon>Eukaryota</taxon>
        <taxon>Metazoa</taxon>
        <taxon>Ecdysozoa</taxon>
        <taxon>Arthropoda</taxon>
        <taxon>Chelicerata</taxon>
        <taxon>Arachnida</taxon>
        <taxon>Araneae</taxon>
        <taxon>Araneomorphae</taxon>
        <taxon>Entelegynae</taxon>
        <taxon>Araneoidea</taxon>
        <taxon>Nephilidae</taxon>
        <taxon>Trichonephila</taxon>
    </lineage>
</organism>
<proteinExistence type="predicted"/>
<evidence type="ECO:0000313" key="7">
    <source>
        <dbReference type="Proteomes" id="UP000887159"/>
    </source>
</evidence>
<dbReference type="InterPro" id="IPR018611">
    <property type="entry name" value="Ufl1"/>
</dbReference>
<feature type="region of interest" description="Disordered" evidence="4">
    <location>
        <begin position="45"/>
        <end position="83"/>
    </location>
</feature>
<comment type="caution">
    <text evidence="6">The sequence shown here is derived from an EMBL/GenBank/DDBJ whole genome shotgun (WGS) entry which is preliminary data.</text>
</comment>
<dbReference type="GO" id="GO:1990592">
    <property type="term" value="P:protein K69-linked ufmylation"/>
    <property type="evidence" value="ECO:0007669"/>
    <property type="project" value="TreeGrafter"/>
</dbReference>
<reference evidence="6" key="1">
    <citation type="submission" date="2020-08" db="EMBL/GenBank/DDBJ databases">
        <title>Multicomponent nature underlies the extraordinary mechanical properties of spider dragline silk.</title>
        <authorList>
            <person name="Kono N."/>
            <person name="Nakamura H."/>
            <person name="Mori M."/>
            <person name="Yoshida Y."/>
            <person name="Ohtoshi R."/>
            <person name="Malay A.D."/>
            <person name="Moran D.A.P."/>
            <person name="Tomita M."/>
            <person name="Numata K."/>
            <person name="Arakawa K."/>
        </authorList>
    </citation>
    <scope>NUCLEOTIDE SEQUENCE</scope>
</reference>
<evidence type="ECO:0000256" key="4">
    <source>
        <dbReference type="SAM" id="MobiDB-lite"/>
    </source>
</evidence>
<dbReference type="PANTHER" id="PTHR31057:SF0">
    <property type="entry name" value="E3 UFM1-PROTEIN LIGASE 1"/>
    <property type="match status" value="1"/>
</dbReference>
<dbReference type="InterPro" id="IPR056579">
    <property type="entry name" value="Ufl1_N"/>
</dbReference>
<dbReference type="Pfam" id="PF09743">
    <property type="entry name" value="E3_UFM1_ligase"/>
    <property type="match status" value="1"/>
</dbReference>
<accession>A0A8X6RZB6</accession>